<dbReference type="Gene3D" id="3.30.559.10">
    <property type="entry name" value="Chloramphenicol acetyltransferase-like domain"/>
    <property type="match status" value="3"/>
</dbReference>
<evidence type="ECO:0000259" key="3">
    <source>
        <dbReference type="Pfam" id="PF22664"/>
    </source>
</evidence>
<feature type="region of interest" description="Disordered" evidence="2">
    <location>
        <begin position="270"/>
        <end position="311"/>
    </location>
</feature>
<name>A0AA43QY30_9LECA</name>
<feature type="compositionally biased region" description="Basic and acidic residues" evidence="2">
    <location>
        <begin position="229"/>
        <end position="244"/>
    </location>
</feature>
<dbReference type="InterPro" id="IPR054710">
    <property type="entry name" value="Tri101-like_N"/>
</dbReference>
<gene>
    <name evidence="4" type="ORF">OHK93_005301</name>
</gene>
<feature type="domain" description="Trichothecene 3-O-acetyltransferase-like N-terminal" evidence="3">
    <location>
        <begin position="10"/>
        <end position="154"/>
    </location>
</feature>
<evidence type="ECO:0000313" key="4">
    <source>
        <dbReference type="EMBL" id="MDI1493511.1"/>
    </source>
</evidence>
<dbReference type="Proteomes" id="UP001161017">
    <property type="component" value="Unassembled WGS sequence"/>
</dbReference>
<organism evidence="4 5">
    <name type="scientific">Ramalina farinacea</name>
    <dbReference type="NCBI Taxonomy" id="258253"/>
    <lineage>
        <taxon>Eukaryota</taxon>
        <taxon>Fungi</taxon>
        <taxon>Dikarya</taxon>
        <taxon>Ascomycota</taxon>
        <taxon>Pezizomycotina</taxon>
        <taxon>Lecanoromycetes</taxon>
        <taxon>OSLEUM clade</taxon>
        <taxon>Lecanoromycetidae</taxon>
        <taxon>Lecanorales</taxon>
        <taxon>Lecanorineae</taxon>
        <taxon>Ramalinaceae</taxon>
        <taxon>Ramalina</taxon>
    </lineage>
</organism>
<evidence type="ECO:0000313" key="5">
    <source>
        <dbReference type="Proteomes" id="UP001161017"/>
    </source>
</evidence>
<dbReference type="EMBL" id="JAPUFD010000027">
    <property type="protein sequence ID" value="MDI1493511.1"/>
    <property type="molecule type" value="Genomic_DNA"/>
</dbReference>
<dbReference type="AlphaFoldDB" id="A0AA43QY30"/>
<dbReference type="Pfam" id="PF22664">
    <property type="entry name" value="TRI-like_N"/>
    <property type="match status" value="1"/>
</dbReference>
<reference evidence="4" key="1">
    <citation type="journal article" date="2023" name="Genome Biol. Evol.">
        <title>First Whole Genome Sequence and Flow Cytometry Genome Size Data for the Lichen-Forming Fungus Ramalina farinacea (Ascomycota).</title>
        <authorList>
            <person name="Llewellyn T."/>
            <person name="Mian S."/>
            <person name="Hill R."/>
            <person name="Leitch I.J."/>
            <person name="Gaya E."/>
        </authorList>
    </citation>
    <scope>NUCLEOTIDE SEQUENCE</scope>
    <source>
        <strain evidence="4">LIQ254RAFAR</strain>
    </source>
</reference>
<dbReference type="PANTHER" id="PTHR31642">
    <property type="entry name" value="TRICHOTHECENE 3-O-ACETYLTRANSFERASE"/>
    <property type="match status" value="1"/>
</dbReference>
<feature type="region of interest" description="Disordered" evidence="2">
    <location>
        <begin position="406"/>
        <end position="437"/>
    </location>
</feature>
<keyword evidence="1" id="KW-0808">Transferase</keyword>
<evidence type="ECO:0000256" key="1">
    <source>
        <dbReference type="ARBA" id="ARBA00022679"/>
    </source>
</evidence>
<dbReference type="PANTHER" id="PTHR31642:SF270">
    <property type="entry name" value="O-ACYLTRANSFERASE AUSQ"/>
    <property type="match status" value="1"/>
</dbReference>
<protein>
    <recommendedName>
        <fullName evidence="3">Trichothecene 3-O-acetyltransferase-like N-terminal domain-containing protein</fullName>
    </recommendedName>
</protein>
<feature type="region of interest" description="Disordered" evidence="2">
    <location>
        <begin position="225"/>
        <end position="244"/>
    </location>
</feature>
<proteinExistence type="predicted"/>
<dbReference type="InterPro" id="IPR050317">
    <property type="entry name" value="Plant_Fungal_Acyltransferase"/>
</dbReference>
<sequence>MVKLLYFPRSNPDCTSIASTLKASLQRTFEALPILSGTVQSDTDSPLHQEGAVCVDAPWMDVNDIFAANDLTGCEDLVYADLKREHFPMTMTERYKLCSILHTAEGRLKTLPAPVMMAQVNFIRGGMILALCLHHSFMDGNGSAKIVGLWATFCRGEDGGKLLKKSMWDRSRLMQGAEDVSSGPFGEYVDNSRNKLAVRIIGDGEEGHKQTAREDKKHHLQTALQADTVFDKPRTAEQKHPEQKKGVDTEIFFFSHARLAALKAAVSAALPRENPRSATAAPAAMPGEGGRIHPQQRPGQPNNDGVFDSNSRNGYLSSQPYISTNDALSALTFTCITAARSSISTPYSTIHRASAPDTLHLSALPRTVPLSIAISGRRMLTPPLSKNYLGNVSLFCHLNVSLPHRHTSSKANHTMPTGPVGTEPQPNLSHPAAHQPEPAITPDIPTVAGLAHRIRARLLELDEDYVRGVIGALSRVGDLAKVMPAYVFSDTDVGGAAAPMLGQRRDDGRDVPSLMTAVAGQSVAGTGEREGSPSSFWGTMITPWTAQEYYTMDWGAELLGGPHVGLDSAEGKEADGGKGVGGAGVRMGRCERVRIPKVRWEAMDGIVVVLPMLEVEREEGGLEVVVGLERGVMERLKARGEWRKYAERRCD</sequence>
<keyword evidence="5" id="KW-1185">Reference proteome</keyword>
<dbReference type="GO" id="GO:0016747">
    <property type="term" value="F:acyltransferase activity, transferring groups other than amino-acyl groups"/>
    <property type="evidence" value="ECO:0007669"/>
    <property type="project" value="TreeGrafter"/>
</dbReference>
<dbReference type="InterPro" id="IPR023213">
    <property type="entry name" value="CAT-like_dom_sf"/>
</dbReference>
<evidence type="ECO:0000256" key="2">
    <source>
        <dbReference type="SAM" id="MobiDB-lite"/>
    </source>
</evidence>
<accession>A0AA43QY30</accession>
<comment type="caution">
    <text evidence="4">The sequence shown here is derived from an EMBL/GenBank/DDBJ whole genome shotgun (WGS) entry which is preliminary data.</text>
</comment>
<feature type="compositionally biased region" description="Polar residues" evidence="2">
    <location>
        <begin position="297"/>
        <end position="311"/>
    </location>
</feature>